<gene>
    <name evidence="2" type="ORF">EV702DRAFT_1153296</name>
</gene>
<dbReference type="OrthoDB" id="6417021at2759"/>
<proteinExistence type="inferred from homology"/>
<dbReference type="GO" id="GO:0005634">
    <property type="term" value="C:nucleus"/>
    <property type="evidence" value="ECO:0007669"/>
    <property type="project" value="TreeGrafter"/>
</dbReference>
<evidence type="ECO:0000256" key="1">
    <source>
        <dbReference type="ARBA" id="ARBA00034736"/>
    </source>
</evidence>
<reference evidence="2" key="1">
    <citation type="journal article" date="2020" name="New Phytol.">
        <title>Comparative genomics reveals dynamic genome evolution in host specialist ectomycorrhizal fungi.</title>
        <authorList>
            <person name="Lofgren L.A."/>
            <person name="Nguyen N.H."/>
            <person name="Vilgalys R."/>
            <person name="Ruytinx J."/>
            <person name="Liao H.L."/>
            <person name="Branco S."/>
            <person name="Kuo A."/>
            <person name="LaButti K."/>
            <person name="Lipzen A."/>
            <person name="Andreopoulos W."/>
            <person name="Pangilinan J."/>
            <person name="Riley R."/>
            <person name="Hundley H."/>
            <person name="Na H."/>
            <person name="Barry K."/>
            <person name="Grigoriev I.V."/>
            <person name="Stajich J.E."/>
            <person name="Kennedy P.G."/>
        </authorList>
    </citation>
    <scope>NUCLEOTIDE SEQUENCE</scope>
    <source>
        <strain evidence="2">DOB743</strain>
    </source>
</reference>
<evidence type="ECO:0000313" key="2">
    <source>
        <dbReference type="EMBL" id="KAG1764860.1"/>
    </source>
</evidence>
<comment type="similarity">
    <text evidence="1">Belongs to the TTI2 family.</text>
</comment>
<sequence length="479" mass="52057">MSSSTLSNLLTALVIPQEFSRFDKLTDEQSLAQLVRWKNGVSTSLTSLRDLLATRHGIQSLPVDEQADISASVAAFDGPGEWIADDASSLAHSILDPLTEAHIPPLVLTRILTHHLKPAFAANPHPRLNLETGRKLPRPADTQDAYEGQVWKTRIGTGNVLGWCLRNIEASTYESVWHLILPPVMTYLDDFEASYKLRGVQLVSDLLSRVPPELLKRTGVDGLLFTSLSGAFNHLRDPFTPDLIRAAVPTTLHLIDLTSPPSPAPPPPASGFPSQGRTIVKSGSSRVNPATRYEHLSTLLGSCLIGTVFLYAYADPEAILAATDMLPLVLAHIGIGAARWLKALIPQLTHALLPPAVPSPTQPLDVDLRLKVSSLRALCTCIETCAPRVYLWKCNIIDAIGRAWAGPMDSEYEGHTQYADETGASSLASEYKTLLQMTCVKLAEACPSIIQEEYQQLITFDSALFNGLVAGVLQPTSDK</sequence>
<dbReference type="PANTHER" id="PTHR32226">
    <property type="entry name" value="TELO2-INTERACTING PROTEIN 2"/>
    <property type="match status" value="1"/>
</dbReference>
<keyword evidence="3" id="KW-1185">Reference proteome</keyword>
<dbReference type="GO" id="GO:0005829">
    <property type="term" value="C:cytosol"/>
    <property type="evidence" value="ECO:0007669"/>
    <property type="project" value="TreeGrafter"/>
</dbReference>
<protein>
    <submittedName>
        <fullName evidence="2">Uncharacterized protein</fullName>
    </submittedName>
</protein>
<dbReference type="EMBL" id="JABBWD010000118">
    <property type="protein sequence ID" value="KAG1764860.1"/>
    <property type="molecule type" value="Genomic_DNA"/>
</dbReference>
<accession>A0A9P6ZG80</accession>
<dbReference type="AlphaFoldDB" id="A0A9P6ZG80"/>
<dbReference type="GO" id="GO:0110078">
    <property type="term" value="C:TTT Hsp90 cochaperone complex"/>
    <property type="evidence" value="ECO:0007669"/>
    <property type="project" value="InterPro"/>
</dbReference>
<comment type="caution">
    <text evidence="2">The sequence shown here is derived from an EMBL/GenBank/DDBJ whole genome shotgun (WGS) entry which is preliminary data.</text>
</comment>
<dbReference type="Proteomes" id="UP000714275">
    <property type="component" value="Unassembled WGS sequence"/>
</dbReference>
<evidence type="ECO:0000313" key="3">
    <source>
        <dbReference type="Proteomes" id="UP000714275"/>
    </source>
</evidence>
<dbReference type="PANTHER" id="PTHR32226:SF2">
    <property type="entry name" value="TELO2-INTERACTING PROTEIN 2"/>
    <property type="match status" value="1"/>
</dbReference>
<name>A0A9P6ZG80_9AGAM</name>
<dbReference type="Pfam" id="PF10521">
    <property type="entry name" value="Tti2"/>
    <property type="match status" value="1"/>
</dbReference>
<dbReference type="InterPro" id="IPR018870">
    <property type="entry name" value="Tti2"/>
</dbReference>
<organism evidence="2 3">
    <name type="scientific">Suillus placidus</name>
    <dbReference type="NCBI Taxonomy" id="48579"/>
    <lineage>
        <taxon>Eukaryota</taxon>
        <taxon>Fungi</taxon>
        <taxon>Dikarya</taxon>
        <taxon>Basidiomycota</taxon>
        <taxon>Agaricomycotina</taxon>
        <taxon>Agaricomycetes</taxon>
        <taxon>Agaricomycetidae</taxon>
        <taxon>Boletales</taxon>
        <taxon>Suillineae</taxon>
        <taxon>Suillaceae</taxon>
        <taxon>Suillus</taxon>
    </lineage>
</organism>